<dbReference type="EMBL" id="GDID01007025">
    <property type="protein sequence ID" value="JAP89581.1"/>
    <property type="molecule type" value="Transcribed_RNA"/>
</dbReference>
<evidence type="ECO:0000313" key="2">
    <source>
        <dbReference type="EMBL" id="JAP89581.1"/>
    </source>
</evidence>
<gene>
    <name evidence="2" type="ORF">TPC1_30924</name>
</gene>
<feature type="coiled-coil region" evidence="1">
    <location>
        <begin position="335"/>
        <end position="377"/>
    </location>
</feature>
<dbReference type="AlphaFoldDB" id="A0A146K1P3"/>
<organism evidence="2">
    <name type="scientific">Trepomonas sp. PC1</name>
    <dbReference type="NCBI Taxonomy" id="1076344"/>
    <lineage>
        <taxon>Eukaryota</taxon>
        <taxon>Metamonada</taxon>
        <taxon>Diplomonadida</taxon>
        <taxon>Hexamitidae</taxon>
        <taxon>Hexamitinae</taxon>
        <taxon>Trepomonas</taxon>
    </lineage>
</organism>
<reference evidence="2" key="1">
    <citation type="submission" date="2015-07" db="EMBL/GenBank/DDBJ databases">
        <title>Adaptation to a free-living lifestyle via gene acquisitions in the diplomonad Trepomonas sp. PC1.</title>
        <authorList>
            <person name="Xu F."/>
            <person name="Jerlstrom-Hultqvist J."/>
            <person name="Kolisko M."/>
            <person name="Simpson A.G.B."/>
            <person name="Roger A.J."/>
            <person name="Svard S.G."/>
            <person name="Andersson J.O."/>
        </authorList>
    </citation>
    <scope>NUCLEOTIDE SEQUENCE</scope>
    <source>
        <strain evidence="2">PC1</strain>
    </source>
</reference>
<feature type="non-terminal residue" evidence="2">
    <location>
        <position position="1"/>
    </location>
</feature>
<evidence type="ECO:0000256" key="1">
    <source>
        <dbReference type="SAM" id="Coils"/>
    </source>
</evidence>
<protein>
    <submittedName>
        <fullName evidence="2">Uncharacterized protein</fullName>
    </submittedName>
</protein>
<name>A0A146K1P3_9EUKA</name>
<sequence>LTMNMMQNYQATPQKMLTGEEFLTMNMMQNYQATPQKMLTDEQFDDIAKLTPLPVDVIKVEYTVDPVIVQLVFEVTHPTKFSNGKKSFQTNVNINVFEAFIKFCQMHTLVPMIPNETLTDRPGAETDQKILFFARTALNLATASTDLLRTDVFRDLLTKQPVEFSNKYNELISAHNRQQLLKRGSAGLKQGVDTSIRTVKKLFQNISDKFSDKQHDTALVDVQSEETQHLNQKCELKRNEILRLKDCVQRYEKLQKVLQQNDEFNLAFYEEQMKLFYDDSLKSVLIDPAMNCSVNTQLQQKHLNVKYIPALQVFLQLNEQLFNKLLQECDLAFEAHQCQSDLEKVEKQLQQNDQKKMEQLKEQSKKITDKLSEVVQSKGQIKEIIKYQEDFISNYEVKVLRMQEKEYLEVVKQRKTAELQIVEKAIAATEQIDNLEIIREDQGVKVQLK</sequence>
<accession>A0A146K1P3</accession>
<keyword evidence="1" id="KW-0175">Coiled coil</keyword>
<proteinExistence type="predicted"/>